<dbReference type="GO" id="GO:0016747">
    <property type="term" value="F:acyltransferase activity, transferring groups other than amino-acyl groups"/>
    <property type="evidence" value="ECO:0007669"/>
    <property type="project" value="InterPro"/>
</dbReference>
<evidence type="ECO:0000313" key="5">
    <source>
        <dbReference type="EMBL" id="SNV35458.1"/>
    </source>
</evidence>
<dbReference type="EMBL" id="LT906441">
    <property type="protein sequence ID" value="SNV35458.1"/>
    <property type="molecule type" value="Genomic_DNA"/>
</dbReference>
<feature type="domain" description="N-acetyltransferase" evidence="4">
    <location>
        <begin position="15"/>
        <end position="175"/>
    </location>
</feature>
<proteinExistence type="predicted"/>
<dbReference type="InterPro" id="IPR016181">
    <property type="entry name" value="Acyl_CoA_acyltransferase"/>
</dbReference>
<dbReference type="PANTHER" id="PTHR43877">
    <property type="entry name" value="AMINOALKYLPHOSPHONATE N-ACETYLTRANSFERASE-RELATED-RELATED"/>
    <property type="match status" value="1"/>
</dbReference>
<dbReference type="Proteomes" id="UP000215332">
    <property type="component" value="Chromosome 1"/>
</dbReference>
<dbReference type="KEGG" id="cgrn:4412665_01229"/>
<dbReference type="Gene3D" id="3.40.630.30">
    <property type="match status" value="1"/>
</dbReference>
<dbReference type="eggNOG" id="COG0456">
    <property type="taxonomic scope" value="Bacteria"/>
</dbReference>
<dbReference type="CDD" id="cd04301">
    <property type="entry name" value="NAT_SF"/>
    <property type="match status" value="1"/>
</dbReference>
<evidence type="ECO:0000256" key="2">
    <source>
        <dbReference type="ARBA" id="ARBA00023315"/>
    </source>
</evidence>
<evidence type="ECO:0000259" key="4">
    <source>
        <dbReference type="PROSITE" id="PS51186"/>
    </source>
</evidence>
<dbReference type="PROSITE" id="PS51186">
    <property type="entry name" value="GNAT"/>
    <property type="match status" value="1"/>
</dbReference>
<dbReference type="RefSeq" id="WP_021103243.1">
    <property type="nucleotide sequence ID" value="NZ_JAWFFS010000028.1"/>
</dbReference>
<keyword evidence="2" id="KW-0012">Acyltransferase</keyword>
<organism evidence="5 6">
    <name type="scientific">Cutibacterium granulosum</name>
    <dbReference type="NCBI Taxonomy" id="33011"/>
    <lineage>
        <taxon>Bacteria</taxon>
        <taxon>Bacillati</taxon>
        <taxon>Actinomycetota</taxon>
        <taxon>Actinomycetes</taxon>
        <taxon>Propionibacteriales</taxon>
        <taxon>Propionibacteriaceae</taxon>
        <taxon>Cutibacterium</taxon>
    </lineage>
</organism>
<reference evidence="5 6" key="1">
    <citation type="submission" date="2017-06" db="EMBL/GenBank/DDBJ databases">
        <authorList>
            <consortium name="Pathogen Informatics"/>
        </authorList>
    </citation>
    <scope>NUCLEOTIDE SEQUENCE [LARGE SCALE GENOMIC DNA]</scope>
    <source>
        <strain evidence="5 6">NCTC11865</strain>
    </source>
</reference>
<evidence type="ECO:0000313" key="6">
    <source>
        <dbReference type="Proteomes" id="UP000215332"/>
    </source>
</evidence>
<dbReference type="InterPro" id="IPR050832">
    <property type="entry name" value="Bact_Acetyltransf"/>
</dbReference>
<dbReference type="AlphaFoldDB" id="A0A239WNL3"/>
<accession>A0A239WNL3</accession>
<feature type="region of interest" description="Disordered" evidence="3">
    <location>
        <begin position="1"/>
        <end position="25"/>
    </location>
</feature>
<dbReference type="InterPro" id="IPR000182">
    <property type="entry name" value="GNAT_dom"/>
</dbReference>
<sequence length="177" mass="19082">MDTSSSVADRQPQHPRVRRATGEDLPDAARVQSECLAEIGAGSIDADVLAALTSEDAVESTVEQWRQLYDEGAQFWVLDDDGAIVGVAMTRRMPPAEAPTTLELATIHVMPRARLRGVADELLSSAIGQEPAFVWVLNTSEHAIGFFEKNGFSLDHTAGSLDNTLGGIPLQRMVRGV</sequence>
<name>A0A239WNL3_9ACTN</name>
<protein>
    <submittedName>
        <fullName evidence="5">Acetyltransferase (GNAT) family</fullName>
    </submittedName>
</protein>
<keyword evidence="1 5" id="KW-0808">Transferase</keyword>
<gene>
    <name evidence="5" type="ORF">SAMEA4412665_01229</name>
</gene>
<evidence type="ECO:0000256" key="3">
    <source>
        <dbReference type="SAM" id="MobiDB-lite"/>
    </source>
</evidence>
<dbReference type="SUPFAM" id="SSF55729">
    <property type="entry name" value="Acyl-CoA N-acyltransferases (Nat)"/>
    <property type="match status" value="1"/>
</dbReference>
<evidence type="ECO:0000256" key="1">
    <source>
        <dbReference type="ARBA" id="ARBA00022679"/>
    </source>
</evidence>
<dbReference type="Pfam" id="PF00583">
    <property type="entry name" value="Acetyltransf_1"/>
    <property type="match status" value="1"/>
</dbReference>